<dbReference type="PROSITE" id="PS51898">
    <property type="entry name" value="TYR_RECOMBINASE"/>
    <property type="match status" value="1"/>
</dbReference>
<dbReference type="InterPro" id="IPR011010">
    <property type="entry name" value="DNA_brk_join_enz"/>
</dbReference>
<keyword evidence="2" id="KW-0229">DNA integration</keyword>
<dbReference type="Gene3D" id="1.10.150.130">
    <property type="match status" value="1"/>
</dbReference>
<organism evidence="8 9">
    <name type="scientific">Roseospirillum parvum</name>
    <dbReference type="NCBI Taxonomy" id="83401"/>
    <lineage>
        <taxon>Bacteria</taxon>
        <taxon>Pseudomonadati</taxon>
        <taxon>Pseudomonadota</taxon>
        <taxon>Alphaproteobacteria</taxon>
        <taxon>Rhodospirillales</taxon>
        <taxon>Rhodospirillaceae</taxon>
        <taxon>Roseospirillum</taxon>
    </lineage>
</organism>
<dbReference type="InterPro" id="IPR010998">
    <property type="entry name" value="Integrase_recombinase_N"/>
</dbReference>
<dbReference type="Pfam" id="PF00589">
    <property type="entry name" value="Phage_integrase"/>
    <property type="match status" value="1"/>
</dbReference>
<dbReference type="GO" id="GO:0006310">
    <property type="term" value="P:DNA recombination"/>
    <property type="evidence" value="ECO:0007669"/>
    <property type="project" value="UniProtKB-KW"/>
</dbReference>
<dbReference type="Pfam" id="PF13356">
    <property type="entry name" value="Arm-DNA-bind_3"/>
    <property type="match status" value="1"/>
</dbReference>
<evidence type="ECO:0000256" key="1">
    <source>
        <dbReference type="ARBA" id="ARBA00008857"/>
    </source>
</evidence>
<evidence type="ECO:0000256" key="5">
    <source>
        <dbReference type="PROSITE-ProRule" id="PRU01248"/>
    </source>
</evidence>
<dbReference type="Gene3D" id="3.30.160.390">
    <property type="entry name" value="Integrase, DNA-binding domain"/>
    <property type="match status" value="1"/>
</dbReference>
<dbReference type="InterPro" id="IPR050808">
    <property type="entry name" value="Phage_Integrase"/>
</dbReference>
<dbReference type="Proteomes" id="UP000217076">
    <property type="component" value="Unassembled WGS sequence"/>
</dbReference>
<dbReference type="InterPro" id="IPR044068">
    <property type="entry name" value="CB"/>
</dbReference>
<dbReference type="OrthoDB" id="9795573at2"/>
<dbReference type="Pfam" id="PF22022">
    <property type="entry name" value="Phage_int_M"/>
    <property type="match status" value="1"/>
</dbReference>
<evidence type="ECO:0000256" key="3">
    <source>
        <dbReference type="ARBA" id="ARBA00023125"/>
    </source>
</evidence>
<dbReference type="InterPro" id="IPR013762">
    <property type="entry name" value="Integrase-like_cat_sf"/>
</dbReference>
<dbReference type="GO" id="GO:0003677">
    <property type="term" value="F:DNA binding"/>
    <property type="evidence" value="ECO:0007669"/>
    <property type="project" value="UniProtKB-UniRule"/>
</dbReference>
<evidence type="ECO:0000256" key="2">
    <source>
        <dbReference type="ARBA" id="ARBA00022908"/>
    </source>
</evidence>
<accession>A0A1G8E739</accession>
<feature type="domain" description="Core-binding (CB)" evidence="7">
    <location>
        <begin position="123"/>
        <end position="204"/>
    </location>
</feature>
<sequence>MPRVAKELSAVAVRNLTRRPGLHAVGGVAGLCLNVLPKDRAVVRDGQRVKVPKGSGGGATWILRTHIDGKRVQIGLGGFPTVTLSQARDSAREMLAAIRAGRDPVAERNAARAAARAARAATITFDGAVQQWLTVKKQEWSSEKKAKQIESALARYASPELGRMNVQDIELAHIVRVLEPHWQNKTETMTGVRARIEAVLDWSTVHGYRKGDNPARWKGFLDKVLPAPAKIKTAKHFDSMPYAEIPEFMAALKDRAGMGARALEFAILTGARSKEIRGATWAEIDVGKRVWTIPAARMKMRREHRVPLTDAALDVLERTGRGEMDGLVFPAPRGGQLSDMSISAVLKRMEVPVTVHGFRSTFRTWAAEETQYPREVCEVSLAHAIGSALEAAYNRGDLFQKRRNLLNDWADYCSGKAPATGGNVVSINQKAVMG</sequence>
<dbReference type="AlphaFoldDB" id="A0A1G8E739"/>
<name>A0A1G8E739_9PROT</name>
<dbReference type="InterPro" id="IPR002104">
    <property type="entry name" value="Integrase_catalytic"/>
</dbReference>
<evidence type="ECO:0000313" key="9">
    <source>
        <dbReference type="Proteomes" id="UP000217076"/>
    </source>
</evidence>
<dbReference type="Gene3D" id="1.10.443.10">
    <property type="entry name" value="Intergrase catalytic core"/>
    <property type="match status" value="1"/>
</dbReference>
<gene>
    <name evidence="8" type="ORF">SAMN05421742_10958</name>
</gene>
<comment type="similarity">
    <text evidence="1">Belongs to the 'phage' integrase family.</text>
</comment>
<dbReference type="InterPro" id="IPR053876">
    <property type="entry name" value="Phage_int_M"/>
</dbReference>
<evidence type="ECO:0000259" key="6">
    <source>
        <dbReference type="PROSITE" id="PS51898"/>
    </source>
</evidence>
<dbReference type="InterPro" id="IPR025166">
    <property type="entry name" value="Integrase_DNA_bind_dom"/>
</dbReference>
<dbReference type="SUPFAM" id="SSF56349">
    <property type="entry name" value="DNA breaking-rejoining enzymes"/>
    <property type="match status" value="1"/>
</dbReference>
<dbReference type="EMBL" id="FNCV01000009">
    <property type="protein sequence ID" value="SDH65772.1"/>
    <property type="molecule type" value="Genomic_DNA"/>
</dbReference>
<dbReference type="PANTHER" id="PTHR30629">
    <property type="entry name" value="PROPHAGE INTEGRASE"/>
    <property type="match status" value="1"/>
</dbReference>
<dbReference type="STRING" id="83401.SAMN05421742_10958"/>
<proteinExistence type="inferred from homology"/>
<keyword evidence="4" id="KW-0233">DNA recombination</keyword>
<dbReference type="InterPro" id="IPR038488">
    <property type="entry name" value="Integrase_DNA-bd_sf"/>
</dbReference>
<evidence type="ECO:0000256" key="4">
    <source>
        <dbReference type="ARBA" id="ARBA00023172"/>
    </source>
</evidence>
<dbReference type="PANTHER" id="PTHR30629:SF2">
    <property type="entry name" value="PROPHAGE INTEGRASE INTS-RELATED"/>
    <property type="match status" value="1"/>
</dbReference>
<evidence type="ECO:0000313" key="8">
    <source>
        <dbReference type="EMBL" id="SDH65772.1"/>
    </source>
</evidence>
<dbReference type="GO" id="GO:0015074">
    <property type="term" value="P:DNA integration"/>
    <property type="evidence" value="ECO:0007669"/>
    <property type="project" value="UniProtKB-KW"/>
</dbReference>
<keyword evidence="9" id="KW-1185">Reference proteome</keyword>
<reference evidence="9" key="1">
    <citation type="submission" date="2016-10" db="EMBL/GenBank/DDBJ databases">
        <authorList>
            <person name="Varghese N."/>
            <person name="Submissions S."/>
        </authorList>
    </citation>
    <scope>NUCLEOTIDE SEQUENCE [LARGE SCALE GENOMIC DNA]</scope>
    <source>
        <strain evidence="9">930I</strain>
    </source>
</reference>
<dbReference type="CDD" id="cd00801">
    <property type="entry name" value="INT_P4_C"/>
    <property type="match status" value="1"/>
</dbReference>
<keyword evidence="3 5" id="KW-0238">DNA-binding</keyword>
<evidence type="ECO:0000259" key="7">
    <source>
        <dbReference type="PROSITE" id="PS51900"/>
    </source>
</evidence>
<feature type="domain" description="Tyr recombinase" evidence="6">
    <location>
        <begin position="235"/>
        <end position="407"/>
    </location>
</feature>
<protein>
    <submittedName>
        <fullName evidence="8">Integrase</fullName>
    </submittedName>
</protein>
<dbReference type="PROSITE" id="PS51900">
    <property type="entry name" value="CB"/>
    <property type="match status" value="1"/>
</dbReference>